<feature type="compositionally biased region" description="Basic and acidic residues" evidence="1">
    <location>
        <begin position="1115"/>
        <end position="1130"/>
    </location>
</feature>
<feature type="region of interest" description="Disordered" evidence="1">
    <location>
        <begin position="1100"/>
        <end position="1170"/>
    </location>
</feature>
<evidence type="ECO:0000313" key="3">
    <source>
        <dbReference type="Proteomes" id="UP000757232"/>
    </source>
</evidence>
<feature type="compositionally biased region" description="Low complexity" evidence="1">
    <location>
        <begin position="507"/>
        <end position="516"/>
    </location>
</feature>
<reference evidence="2" key="1">
    <citation type="submission" date="2016-06" db="EMBL/GenBank/DDBJ databases">
        <title>Draft Genome sequence of the fungus Inonotus baumii.</title>
        <authorList>
            <person name="Zhu H."/>
            <person name="Lin W."/>
        </authorList>
    </citation>
    <scope>NUCLEOTIDE SEQUENCE</scope>
    <source>
        <strain evidence="2">821</strain>
    </source>
</reference>
<feature type="region of interest" description="Disordered" evidence="1">
    <location>
        <begin position="1209"/>
        <end position="1228"/>
    </location>
</feature>
<feature type="region of interest" description="Disordered" evidence="1">
    <location>
        <begin position="507"/>
        <end position="1069"/>
    </location>
</feature>
<feature type="compositionally biased region" description="Polar residues" evidence="1">
    <location>
        <begin position="266"/>
        <end position="275"/>
    </location>
</feature>
<sequence>MDAVVPASPSSLSSDNSDSDGVNTSSAKIYFGKFQTPEKKLAALVDSAVPSVQPNALNTSTAGSSSLRRSPRLSLSTARQDMDDSAAEQSEQEEDDEDEREDSSLENRGSEIQKGSWQNPPFLEFLRKDEPSSAIASRIMRAHDNPSPPPKSLRRSLSSRSSSNLISPGALPFAHGSAESSDDAVELLLESNDTFPNSLTPPPVASDMTSLPTPTIKRQSTRSPTPRALNDAWSSQIIQGDGEPDLISFDRSVLISPPVGIEVHSPSPQHPQQLTIDDLLFSSPPQVSALKEESRDNEGSPAITPGSSLLPDCASRTQSSRQQTPPIDALGEAAEEPGVDVQKDEADTTSRTPDRRGDRSGLDQEVDQMTPTVRLPIPASSPSLRRSPRLSSLPDATLQATPRPFASGRLSRPRTPKTEGYQGRKRRREGSGRPTRMSLTPRRGGWPSESDGSCTETELFQSPSKWKRDRKRIKRTTDSSSDAVDSRLAESLSPGSALILTSLVSSESLASTAKSSNEAIPPSTPRKHESTSSNEDHDMKSPTKSLLPPISSTVQRPPPGTFRPSVLTPARGNPARPHLAPPSPLKMTLTPASRDDPNRTPARRIPVKDVDNHASLNQPNGVRPPAPVFSRPVFSRPVFSRPPADHSTAKQALPPKQALPSEPTSKVFTLRPRDRPFPQASSSSRSRSVSVESPDIKARPDEQKEAVLVPAPNEMSTDASSSSQSGLSDPSTKRASPPPVKTPTPPDPSKSAQKVESRIPRPGASTKPSSAHRSKLPMPSAKRSNGQLVTPAPSRLPPPKKAPLSRVARLGSNSASSSDDSGSSQSGPSSAVPPRKALASALAKRKRDAEKPAAPQQMIKMRQVIPGMHGGIPKSVSQNTTEKAPSAQEPEPEPEKPNARRPIIKPRRVVKGTLGDFELKTASSKTLEAISEKLARERAEQERIKQEMQKESSPPAPSLETFSFECAVPNEQKEEKMDVDPAAVPAAATSPDSLPTSDDVPDVEMAPQPDQGSENETGSRRSSRARRVPSTDVSGTASAANVPGQRNSRGKVGPPRRRGSTLPPNLLFSSNGLALKTLTNNNTTRNQNYHAQLEMHIVRKAGEQRPESPTMKLRTITEKQKEDQDKMRAERARRRRGESDASELEGHAGAQPSKHRRGPGDEEDYETPVRRNDGRKAVKWDRGLEVSVFLDEIEVHPKKYRAREGASAPRKGCLVPTPNQKPLDGLGNPLDVDAPLDVAPEKVVVTKFIYDNDEEAVLFDPPAPKTTRSKSKKK</sequence>
<proteinExistence type="predicted"/>
<dbReference type="OrthoDB" id="2148418at2759"/>
<feature type="compositionally biased region" description="Low complexity" evidence="1">
    <location>
        <begin position="374"/>
        <end position="394"/>
    </location>
</feature>
<feature type="compositionally biased region" description="Polar residues" evidence="1">
    <location>
        <begin position="1031"/>
        <end position="1047"/>
    </location>
</feature>
<feature type="compositionally biased region" description="Basic and acidic residues" evidence="1">
    <location>
        <begin position="341"/>
        <end position="362"/>
    </location>
</feature>
<feature type="compositionally biased region" description="Pro residues" evidence="1">
    <location>
        <begin position="736"/>
        <end position="748"/>
    </location>
</feature>
<feature type="compositionally biased region" description="Low complexity" evidence="1">
    <location>
        <begin position="681"/>
        <end position="693"/>
    </location>
</feature>
<protein>
    <submittedName>
        <fullName evidence="2">Uncharacterized protein</fullName>
    </submittedName>
</protein>
<feature type="compositionally biased region" description="Basic residues" evidence="1">
    <location>
        <begin position="465"/>
        <end position="474"/>
    </location>
</feature>
<feature type="compositionally biased region" description="Polar residues" evidence="1">
    <location>
        <begin position="207"/>
        <end position="224"/>
    </location>
</feature>
<feature type="compositionally biased region" description="Low complexity" evidence="1">
    <location>
        <begin position="155"/>
        <end position="168"/>
    </location>
</feature>
<feature type="compositionally biased region" description="Basic and acidic residues" evidence="1">
    <location>
        <begin position="930"/>
        <end position="950"/>
    </location>
</feature>
<feature type="compositionally biased region" description="Basic and acidic residues" evidence="1">
    <location>
        <begin position="526"/>
        <end position="541"/>
    </location>
</feature>
<keyword evidence="3" id="KW-1185">Reference proteome</keyword>
<feature type="compositionally biased region" description="Acidic residues" evidence="1">
    <location>
        <begin position="83"/>
        <end position="101"/>
    </location>
</feature>
<feature type="compositionally biased region" description="Polar residues" evidence="1">
    <location>
        <begin position="450"/>
        <end position="464"/>
    </location>
</feature>
<dbReference type="AlphaFoldDB" id="A0A9Q5HQU8"/>
<dbReference type="EMBL" id="LNZH02000216">
    <property type="protein sequence ID" value="OCB84293.1"/>
    <property type="molecule type" value="Genomic_DNA"/>
</dbReference>
<organism evidence="2 3">
    <name type="scientific">Sanghuangporus baumii</name>
    <name type="common">Phellinus baumii</name>
    <dbReference type="NCBI Taxonomy" id="108892"/>
    <lineage>
        <taxon>Eukaryota</taxon>
        <taxon>Fungi</taxon>
        <taxon>Dikarya</taxon>
        <taxon>Basidiomycota</taxon>
        <taxon>Agaricomycotina</taxon>
        <taxon>Agaricomycetes</taxon>
        <taxon>Hymenochaetales</taxon>
        <taxon>Hymenochaetaceae</taxon>
        <taxon>Sanghuangporus</taxon>
    </lineage>
</organism>
<feature type="region of interest" description="Disordered" evidence="1">
    <location>
        <begin position="259"/>
        <end position="494"/>
    </location>
</feature>
<feature type="region of interest" description="Disordered" evidence="1">
    <location>
        <begin position="1"/>
        <end position="25"/>
    </location>
</feature>
<feature type="compositionally biased region" description="Basic and acidic residues" evidence="1">
    <location>
        <begin position="694"/>
        <end position="705"/>
    </location>
</feature>
<feature type="compositionally biased region" description="Basic and acidic residues" evidence="1">
    <location>
        <begin position="102"/>
        <end position="111"/>
    </location>
</feature>
<feature type="compositionally biased region" description="Low complexity" evidence="1">
    <location>
        <begin position="811"/>
        <end position="842"/>
    </location>
</feature>
<accession>A0A9Q5HQU8</accession>
<dbReference type="Proteomes" id="UP000757232">
    <property type="component" value="Unassembled WGS sequence"/>
</dbReference>
<feature type="region of interest" description="Disordered" evidence="1">
    <location>
        <begin position="50"/>
        <end position="244"/>
    </location>
</feature>
<feature type="compositionally biased region" description="Polar residues" evidence="1">
    <location>
        <begin position="315"/>
        <end position="325"/>
    </location>
</feature>
<evidence type="ECO:0000313" key="2">
    <source>
        <dbReference type="EMBL" id="OCB84293.1"/>
    </source>
</evidence>
<evidence type="ECO:0000256" key="1">
    <source>
        <dbReference type="SAM" id="MobiDB-lite"/>
    </source>
</evidence>
<gene>
    <name evidence="2" type="ORF">A7U60_g8973</name>
</gene>
<feature type="compositionally biased region" description="Low complexity" evidence="1">
    <location>
        <begin position="716"/>
        <end position="730"/>
    </location>
</feature>
<comment type="caution">
    <text evidence="2">The sequence shown here is derived from an EMBL/GenBank/DDBJ whole genome shotgun (WGS) entry which is preliminary data.</text>
</comment>
<feature type="compositionally biased region" description="Low complexity" evidence="1">
    <location>
        <begin position="64"/>
        <end position="76"/>
    </location>
</feature>
<name>A0A9Q5HQU8_SANBA</name>
<feature type="compositionally biased region" description="Polar residues" evidence="1">
    <location>
        <begin position="50"/>
        <end position="63"/>
    </location>
</feature>